<keyword evidence="3" id="KW-0233">DNA recombination</keyword>
<dbReference type="SUPFAM" id="SSF56349">
    <property type="entry name" value="DNA breaking-rejoining enzymes"/>
    <property type="match status" value="1"/>
</dbReference>
<dbReference type="InterPro" id="IPR002104">
    <property type="entry name" value="Integrase_catalytic"/>
</dbReference>
<dbReference type="GO" id="GO:0015074">
    <property type="term" value="P:DNA integration"/>
    <property type="evidence" value="ECO:0007669"/>
    <property type="project" value="InterPro"/>
</dbReference>
<dbReference type="InterPro" id="IPR011010">
    <property type="entry name" value="DNA_brk_join_enz"/>
</dbReference>
<feature type="domain" description="Core-binding (CB)" evidence="6">
    <location>
        <begin position="30"/>
        <end position="116"/>
    </location>
</feature>
<dbReference type="InterPro" id="IPR010998">
    <property type="entry name" value="Integrase_recombinase_N"/>
</dbReference>
<keyword evidence="2 4" id="KW-0238">DNA-binding</keyword>
<dbReference type="PROSITE" id="PS51900">
    <property type="entry name" value="CB"/>
    <property type="match status" value="1"/>
</dbReference>
<dbReference type="Proteomes" id="UP000183053">
    <property type="component" value="Unassembled WGS sequence"/>
</dbReference>
<dbReference type="PANTHER" id="PTHR30349:SF41">
    <property type="entry name" value="INTEGRASE_RECOMBINASE PROTEIN MJ0367-RELATED"/>
    <property type="match status" value="1"/>
</dbReference>
<dbReference type="InterPro" id="IPR044068">
    <property type="entry name" value="CB"/>
</dbReference>
<dbReference type="Gene3D" id="1.10.443.10">
    <property type="entry name" value="Intergrase catalytic core"/>
    <property type="match status" value="1"/>
</dbReference>
<reference evidence="8" key="1">
    <citation type="submission" date="2016-10" db="EMBL/GenBank/DDBJ databases">
        <authorList>
            <person name="Varghese N."/>
            <person name="Submissions S."/>
        </authorList>
    </citation>
    <scope>NUCLEOTIDE SEQUENCE [LARGE SCALE GENOMIC DNA]</scope>
    <source>
        <strain evidence="8">DSM 44142</strain>
    </source>
</reference>
<dbReference type="STRING" id="47312.SAMN04489765_3239"/>
<accession>A0A1H1GC41</accession>
<dbReference type="PANTHER" id="PTHR30349">
    <property type="entry name" value="PHAGE INTEGRASE-RELATED"/>
    <property type="match status" value="1"/>
</dbReference>
<dbReference type="Pfam" id="PF00589">
    <property type="entry name" value="Phage_integrase"/>
    <property type="match status" value="1"/>
</dbReference>
<dbReference type="GO" id="GO:0003677">
    <property type="term" value="F:DNA binding"/>
    <property type="evidence" value="ECO:0007669"/>
    <property type="project" value="UniProtKB-UniRule"/>
</dbReference>
<evidence type="ECO:0000256" key="1">
    <source>
        <dbReference type="ARBA" id="ARBA00008857"/>
    </source>
</evidence>
<dbReference type="Gene3D" id="1.10.150.130">
    <property type="match status" value="1"/>
</dbReference>
<dbReference type="AlphaFoldDB" id="A0A1H1GC41"/>
<dbReference type="GO" id="GO:0006310">
    <property type="term" value="P:DNA recombination"/>
    <property type="evidence" value="ECO:0007669"/>
    <property type="project" value="UniProtKB-KW"/>
</dbReference>
<evidence type="ECO:0000313" key="7">
    <source>
        <dbReference type="EMBL" id="SDR10675.1"/>
    </source>
</evidence>
<evidence type="ECO:0000256" key="3">
    <source>
        <dbReference type="ARBA" id="ARBA00023172"/>
    </source>
</evidence>
<evidence type="ECO:0000259" key="6">
    <source>
        <dbReference type="PROSITE" id="PS51900"/>
    </source>
</evidence>
<dbReference type="OrthoDB" id="9803188at2"/>
<evidence type="ECO:0000256" key="4">
    <source>
        <dbReference type="PROSITE-ProRule" id="PRU01248"/>
    </source>
</evidence>
<sequence length="375" mass="42087">MRWKVEQARHRAGWSTWLVVDDEQFDPHPEAMRFAVSMEGAEKSPNTIRTYMLAVAAFLTWAAADGVRWQSVNVLDLVRFKRHLQVVPSARTGRPRAPRTVSVMLTAVTEFLRFCAANGHIDAAIADRLVEKRWIQQSRALGRGEGGQFHRTRINALRVKVAERPPEVFSDEQVLAMREYAKTARDRFLLRVLHEGGPRIGETLGLLSEDIHLLPNSRALGCAVSGPHFHVRRRTDNRNYAIAKSKTPRHVPVADSFVSDYRDYQHERFTLLGDRQGRFLFVNYRGAEAGGPMTYSNAYQIVSGLGRKCGFRATPHMFRHSAATEWIAAGSEIDVVQNLLGHATSESTSIYIHASDARTRAAVAAVHAARQQGAR</sequence>
<name>A0A1H1GC41_9ACTN</name>
<gene>
    <name evidence="7" type="ORF">SAMN04489765_3239</name>
</gene>
<dbReference type="PROSITE" id="PS51898">
    <property type="entry name" value="TYR_RECOMBINASE"/>
    <property type="match status" value="1"/>
</dbReference>
<comment type="similarity">
    <text evidence="1">Belongs to the 'phage' integrase family.</text>
</comment>
<evidence type="ECO:0000259" key="5">
    <source>
        <dbReference type="PROSITE" id="PS51898"/>
    </source>
</evidence>
<feature type="domain" description="Tyr recombinase" evidence="5">
    <location>
        <begin position="164"/>
        <end position="364"/>
    </location>
</feature>
<evidence type="ECO:0000256" key="2">
    <source>
        <dbReference type="ARBA" id="ARBA00023125"/>
    </source>
</evidence>
<keyword evidence="8" id="KW-1185">Reference proteome</keyword>
<protein>
    <submittedName>
        <fullName evidence="7">Site-specific recombinase XerD</fullName>
    </submittedName>
</protein>
<dbReference type="EMBL" id="FNLF01000002">
    <property type="protein sequence ID" value="SDR10675.1"/>
    <property type="molecule type" value="Genomic_DNA"/>
</dbReference>
<dbReference type="InterPro" id="IPR013762">
    <property type="entry name" value="Integrase-like_cat_sf"/>
</dbReference>
<proteinExistence type="inferred from homology"/>
<dbReference type="InterPro" id="IPR050090">
    <property type="entry name" value="Tyrosine_recombinase_XerCD"/>
</dbReference>
<evidence type="ECO:0000313" key="8">
    <source>
        <dbReference type="Proteomes" id="UP000183053"/>
    </source>
</evidence>
<organism evidence="7 8">
    <name type="scientific">Tsukamurella pulmonis</name>
    <dbReference type="NCBI Taxonomy" id="47312"/>
    <lineage>
        <taxon>Bacteria</taxon>
        <taxon>Bacillati</taxon>
        <taxon>Actinomycetota</taxon>
        <taxon>Actinomycetes</taxon>
        <taxon>Mycobacteriales</taxon>
        <taxon>Tsukamurellaceae</taxon>
        <taxon>Tsukamurella</taxon>
    </lineage>
</organism>